<proteinExistence type="predicted"/>
<evidence type="ECO:0000313" key="2">
    <source>
        <dbReference type="Proteomes" id="UP001239111"/>
    </source>
</evidence>
<comment type="caution">
    <text evidence="1">The sequence shown here is derived from an EMBL/GenBank/DDBJ whole genome shotgun (WGS) entry which is preliminary data.</text>
</comment>
<gene>
    <name evidence="1" type="ORF">QAD02_009913</name>
</gene>
<organism evidence="1 2">
    <name type="scientific">Eretmocerus hayati</name>
    <dbReference type="NCBI Taxonomy" id="131215"/>
    <lineage>
        <taxon>Eukaryota</taxon>
        <taxon>Metazoa</taxon>
        <taxon>Ecdysozoa</taxon>
        <taxon>Arthropoda</taxon>
        <taxon>Hexapoda</taxon>
        <taxon>Insecta</taxon>
        <taxon>Pterygota</taxon>
        <taxon>Neoptera</taxon>
        <taxon>Endopterygota</taxon>
        <taxon>Hymenoptera</taxon>
        <taxon>Apocrita</taxon>
        <taxon>Proctotrupomorpha</taxon>
        <taxon>Chalcidoidea</taxon>
        <taxon>Aphelinidae</taxon>
        <taxon>Aphelininae</taxon>
        <taxon>Eretmocerus</taxon>
    </lineage>
</organism>
<accession>A0ACC2NF90</accession>
<protein>
    <submittedName>
        <fullName evidence="1">Uncharacterized protein</fullName>
    </submittedName>
</protein>
<sequence length="283" mass="31488">MFRQIFIFQAALIAYHKTLNLAYASPIRGDKVVPVDENEFPFIVALDRKKNIVESGVDPFCGGTLIKPKLVLTIAHCLIGEQYDRVEILVGSSNLRSPKIHRYGVKSWISQQTWAVMNNELISGYPLDVSAIILLKMAVTEVEPVRLSRFEPSKLVGQVMVIAGWGNLDDNSKPINMHKVYATVLSTKECKKKVKKFSRIFEKVVDHDSHICTAAKPYALGACGDSGDPILNQNREIVGIHAGVCPNFEPIDPDQVNIASSIYASQTFIEHVMKEDNTDSIFS</sequence>
<name>A0ACC2NF90_9HYME</name>
<dbReference type="EMBL" id="CM056744">
    <property type="protein sequence ID" value="KAJ8668250.1"/>
    <property type="molecule type" value="Genomic_DNA"/>
</dbReference>
<dbReference type="Proteomes" id="UP001239111">
    <property type="component" value="Chromosome 4"/>
</dbReference>
<reference evidence="1" key="1">
    <citation type="submission" date="2023-04" db="EMBL/GenBank/DDBJ databases">
        <title>A chromosome-level genome assembly of the parasitoid wasp Eretmocerus hayati.</title>
        <authorList>
            <person name="Zhong Y."/>
            <person name="Liu S."/>
            <person name="Liu Y."/>
        </authorList>
    </citation>
    <scope>NUCLEOTIDE SEQUENCE</scope>
    <source>
        <strain evidence="1">ZJU_SS_LIU_2023</strain>
    </source>
</reference>
<keyword evidence="2" id="KW-1185">Reference proteome</keyword>
<evidence type="ECO:0000313" key="1">
    <source>
        <dbReference type="EMBL" id="KAJ8668250.1"/>
    </source>
</evidence>